<dbReference type="Gene3D" id="1.10.630.10">
    <property type="entry name" value="Cytochrome P450"/>
    <property type="match status" value="1"/>
</dbReference>
<dbReference type="Pfam" id="PF00067">
    <property type="entry name" value="p450"/>
    <property type="match status" value="1"/>
</dbReference>
<dbReference type="PANTHER" id="PTHR24299">
    <property type="entry name" value="CYTOCHROME P450 FAMILY 1"/>
    <property type="match status" value="1"/>
</dbReference>
<dbReference type="SUPFAM" id="SSF48264">
    <property type="entry name" value="Cytochrome P450"/>
    <property type="match status" value="1"/>
</dbReference>
<dbReference type="AlphaFoldDB" id="A0A7J7C712"/>
<evidence type="ECO:0000256" key="1">
    <source>
        <dbReference type="SAM" id="SignalP"/>
    </source>
</evidence>
<accession>A0A7J7C712</accession>
<keyword evidence="1" id="KW-0732">Signal</keyword>
<feature type="chain" id="PRO_5029566202" evidence="1">
    <location>
        <begin position="21"/>
        <end position="212"/>
    </location>
</feature>
<dbReference type="GO" id="GO:0020037">
    <property type="term" value="F:heme binding"/>
    <property type="evidence" value="ECO:0007669"/>
    <property type="project" value="InterPro"/>
</dbReference>
<dbReference type="InterPro" id="IPR001128">
    <property type="entry name" value="Cyt_P450"/>
</dbReference>
<organism evidence="2 3">
    <name type="scientific">Tripterygium wilfordii</name>
    <name type="common">Thunder God vine</name>
    <dbReference type="NCBI Taxonomy" id="458696"/>
    <lineage>
        <taxon>Eukaryota</taxon>
        <taxon>Viridiplantae</taxon>
        <taxon>Streptophyta</taxon>
        <taxon>Embryophyta</taxon>
        <taxon>Tracheophyta</taxon>
        <taxon>Spermatophyta</taxon>
        <taxon>Magnoliopsida</taxon>
        <taxon>eudicotyledons</taxon>
        <taxon>Gunneridae</taxon>
        <taxon>Pentapetalae</taxon>
        <taxon>rosids</taxon>
        <taxon>fabids</taxon>
        <taxon>Celastrales</taxon>
        <taxon>Celastraceae</taxon>
        <taxon>Tripterygium</taxon>
    </lineage>
</organism>
<dbReference type="InParanoid" id="A0A7J7C712"/>
<gene>
    <name evidence="2" type="ORF">HS088_TW20G00290</name>
</gene>
<dbReference type="GO" id="GO:0005506">
    <property type="term" value="F:iron ion binding"/>
    <property type="evidence" value="ECO:0007669"/>
    <property type="project" value="InterPro"/>
</dbReference>
<dbReference type="EMBL" id="JAAARO010000020">
    <property type="protein sequence ID" value="KAF5729923.1"/>
    <property type="molecule type" value="Genomic_DNA"/>
</dbReference>
<proteinExistence type="predicted"/>
<name>A0A7J7C712_TRIWF</name>
<dbReference type="PANTHER" id="PTHR24299:SF59">
    <property type="entry name" value="CYTOCHROME P450 SUPERFAMILY PROTEIN"/>
    <property type="match status" value="1"/>
</dbReference>
<keyword evidence="3" id="KW-1185">Reference proteome</keyword>
<feature type="signal peptide" evidence="1">
    <location>
        <begin position="1"/>
        <end position="20"/>
    </location>
</feature>
<dbReference type="InterPro" id="IPR036396">
    <property type="entry name" value="Cyt_P450_sf"/>
</dbReference>
<comment type="caution">
    <text evidence="2">The sequence shown here is derived from an EMBL/GenBank/DDBJ whole genome shotgun (WGS) entry which is preliminary data.</text>
</comment>
<dbReference type="GO" id="GO:0016705">
    <property type="term" value="F:oxidoreductase activity, acting on paired donors, with incorporation or reduction of molecular oxygen"/>
    <property type="evidence" value="ECO:0007669"/>
    <property type="project" value="InterPro"/>
</dbReference>
<dbReference type="Proteomes" id="UP000593562">
    <property type="component" value="Unassembled WGS sequence"/>
</dbReference>
<evidence type="ECO:0000313" key="3">
    <source>
        <dbReference type="Proteomes" id="UP000593562"/>
    </source>
</evidence>
<sequence>MDLLISCMLCILFTMALVKTFYVVAGGSKTSSGRLPPGPVALPIVGNLLQLGDKPHKSLAKLAKIHGPIMSLKLGKVTAVIFSSATMAKEVLQKHDIAFANRTVVVSLMQSGSMNMKTQDCLGCPFHPHGEFIEKYATRTYFPARDLMPVKKSGKRKYKNCLFLWKKVAALVNQLISAKLLSVPSLICYPTLFFRWTWLIQIQILRGCSRGL</sequence>
<dbReference type="GO" id="GO:0004497">
    <property type="term" value="F:monooxygenase activity"/>
    <property type="evidence" value="ECO:0007669"/>
    <property type="project" value="InterPro"/>
</dbReference>
<evidence type="ECO:0000313" key="2">
    <source>
        <dbReference type="EMBL" id="KAF5729923.1"/>
    </source>
</evidence>
<protein>
    <submittedName>
        <fullName evidence="2">Geraniol 8-hydroxylase-like</fullName>
    </submittedName>
</protein>
<reference evidence="2 3" key="1">
    <citation type="journal article" date="2020" name="Nat. Commun.">
        <title>Genome of Tripterygium wilfordii and identification of cytochrome P450 involved in triptolide biosynthesis.</title>
        <authorList>
            <person name="Tu L."/>
            <person name="Su P."/>
            <person name="Zhang Z."/>
            <person name="Gao L."/>
            <person name="Wang J."/>
            <person name="Hu T."/>
            <person name="Zhou J."/>
            <person name="Zhang Y."/>
            <person name="Zhao Y."/>
            <person name="Liu Y."/>
            <person name="Song Y."/>
            <person name="Tong Y."/>
            <person name="Lu Y."/>
            <person name="Yang J."/>
            <person name="Xu C."/>
            <person name="Jia M."/>
            <person name="Peters R.J."/>
            <person name="Huang L."/>
            <person name="Gao W."/>
        </authorList>
    </citation>
    <scope>NUCLEOTIDE SEQUENCE [LARGE SCALE GENOMIC DNA]</scope>
    <source>
        <strain evidence="3">cv. XIE 37</strain>
        <tissue evidence="2">Leaf</tissue>
    </source>
</reference>